<protein>
    <submittedName>
        <fullName evidence="1">Uncharacterized protein</fullName>
    </submittedName>
</protein>
<dbReference type="InterPro" id="IPR049777">
    <property type="entry name" value="SCO2524-like"/>
</dbReference>
<dbReference type="RefSeq" id="WP_239119668.1">
    <property type="nucleotide sequence ID" value="NZ_BOOR01000078.1"/>
</dbReference>
<dbReference type="Proteomes" id="UP000605992">
    <property type="component" value="Unassembled WGS sequence"/>
</dbReference>
<evidence type="ECO:0000313" key="1">
    <source>
        <dbReference type="EMBL" id="GII59120.1"/>
    </source>
</evidence>
<name>A0A8J3Y1H3_9ACTN</name>
<gene>
    <name evidence="1" type="ORF">Pth03_75090</name>
</gene>
<proteinExistence type="predicted"/>
<keyword evidence="2" id="KW-1185">Reference proteome</keyword>
<organism evidence="1 2">
    <name type="scientific">Planotetraspora thailandica</name>
    <dbReference type="NCBI Taxonomy" id="487172"/>
    <lineage>
        <taxon>Bacteria</taxon>
        <taxon>Bacillati</taxon>
        <taxon>Actinomycetota</taxon>
        <taxon>Actinomycetes</taxon>
        <taxon>Streptosporangiales</taxon>
        <taxon>Streptosporangiaceae</taxon>
        <taxon>Planotetraspora</taxon>
    </lineage>
</organism>
<dbReference type="AlphaFoldDB" id="A0A8J3Y1H3"/>
<comment type="caution">
    <text evidence="1">The sequence shown here is derived from an EMBL/GenBank/DDBJ whole genome shotgun (WGS) entry which is preliminary data.</text>
</comment>
<reference evidence="1" key="1">
    <citation type="submission" date="2021-01" db="EMBL/GenBank/DDBJ databases">
        <title>Whole genome shotgun sequence of Planotetraspora thailandica NBRC 104271.</title>
        <authorList>
            <person name="Komaki H."/>
            <person name="Tamura T."/>
        </authorList>
    </citation>
    <scope>NUCLEOTIDE SEQUENCE</scope>
    <source>
        <strain evidence="1">NBRC 104271</strain>
    </source>
</reference>
<evidence type="ECO:0000313" key="2">
    <source>
        <dbReference type="Proteomes" id="UP000605992"/>
    </source>
</evidence>
<dbReference type="NCBIfam" id="NF040567">
    <property type="entry name" value="SCO2524_fam"/>
    <property type="match status" value="1"/>
</dbReference>
<accession>A0A8J3Y1H3</accession>
<sequence>MRVKLQPRQQLLEVWGAAARASVRNGTWTWGGRDGSNSVSDAEQLLCFMHPASELPGFRLDTPDETAEDVLAALERFGDSVEIPRLLLKVIGEYLAAYTGVDGRPIFSGGSYFQSGEDDAQVTPEQQQLDVVDSFSMSITLSLGALGFLKVFRQSVRREDIRAEIRRLEELAGKRLSAAMVGLLRSFTVNVFDPGSAAGRALLRTVNQTGAPERRVLEDLRRELRPIRANVRDLTIGSGAEVDLDNENLLFECGWTWGIVKDAPRVETSEDVGPQPKGIAADQPFLYFTVNALVGVQDLWSTRTRVLGLLNDAQLTLSTALQRRWEITQLYWRTVAMYGKGQWPLEDIPWRTIDEKESDYYSLGVTAMVVQSLVNSRAGDVDLSRVAAVLEELAIRARIIRRAVSGDPPVQLHAPGVSVNLQGSDSLGPKMIWVVSDFAITLLKRTIWAASIAQNTETRERLLRLADGIWQHILLRRSKDGAGRGLWDQPDNAFPNLETHHDEPSWYFSERVVEFLVSAATASTESPLRSEELVDFAYQMLGEAEHLLDQELVTRPLTAGQTIQPKLRSIQATLNRARSIISSKPATANALVINALLDLEGLATARDSATETI</sequence>
<dbReference type="EMBL" id="BOOR01000078">
    <property type="protein sequence ID" value="GII59120.1"/>
    <property type="molecule type" value="Genomic_DNA"/>
</dbReference>